<dbReference type="AlphaFoldDB" id="A0A6J6RDY6"/>
<dbReference type="InterPro" id="IPR043128">
    <property type="entry name" value="Rev_trsase/Diguanyl_cyclase"/>
</dbReference>
<dbReference type="SMART" id="SM00267">
    <property type="entry name" value="GGDEF"/>
    <property type="match status" value="1"/>
</dbReference>
<reference evidence="2" key="1">
    <citation type="submission" date="2020-05" db="EMBL/GenBank/DDBJ databases">
        <authorList>
            <person name="Chiriac C."/>
            <person name="Salcher M."/>
            <person name="Ghai R."/>
            <person name="Kavagutti S V."/>
        </authorList>
    </citation>
    <scope>NUCLEOTIDE SEQUENCE</scope>
</reference>
<dbReference type="InterPro" id="IPR029787">
    <property type="entry name" value="Nucleotide_cyclase"/>
</dbReference>
<evidence type="ECO:0000313" key="2">
    <source>
        <dbReference type="EMBL" id="CAB4717424.1"/>
    </source>
</evidence>
<proteinExistence type="predicted"/>
<dbReference type="PROSITE" id="PS50887">
    <property type="entry name" value="GGDEF"/>
    <property type="match status" value="1"/>
</dbReference>
<accession>A0A6J6RDY6</accession>
<sequence>MTGALNRRGLSAAFARESARADRHGASLCMAMLDLDGFKGVNDTYGHQAGDNVLLHLVNLARETLRPSDVIARYGGEEFVILLPSTGLDSGAETIRRLQRTLVNNPYLHHGKPIQITFSAGVALRKQSEPETALIERSDEAMYRAKNASKNCVMTSPSDQDPSKQIP</sequence>
<dbReference type="NCBIfam" id="TIGR00254">
    <property type="entry name" value="GGDEF"/>
    <property type="match status" value="1"/>
</dbReference>
<protein>
    <submittedName>
        <fullName evidence="2">Unannotated protein</fullName>
    </submittedName>
</protein>
<dbReference type="SUPFAM" id="SSF55073">
    <property type="entry name" value="Nucleotide cyclase"/>
    <property type="match status" value="1"/>
</dbReference>
<feature type="domain" description="GGDEF" evidence="1">
    <location>
        <begin position="26"/>
        <end position="158"/>
    </location>
</feature>
<dbReference type="Gene3D" id="3.30.70.270">
    <property type="match status" value="1"/>
</dbReference>
<dbReference type="FunFam" id="3.30.70.270:FF:000001">
    <property type="entry name" value="Diguanylate cyclase domain protein"/>
    <property type="match status" value="1"/>
</dbReference>
<evidence type="ECO:0000259" key="1">
    <source>
        <dbReference type="PROSITE" id="PS50887"/>
    </source>
</evidence>
<gene>
    <name evidence="2" type="ORF">UFOPK2655_01101</name>
</gene>
<name>A0A6J6RDY6_9ZZZZ</name>
<dbReference type="PANTHER" id="PTHR45138">
    <property type="entry name" value="REGULATORY COMPONENTS OF SENSORY TRANSDUCTION SYSTEM"/>
    <property type="match status" value="1"/>
</dbReference>
<dbReference type="PANTHER" id="PTHR45138:SF9">
    <property type="entry name" value="DIGUANYLATE CYCLASE DGCM-RELATED"/>
    <property type="match status" value="1"/>
</dbReference>
<dbReference type="InterPro" id="IPR050469">
    <property type="entry name" value="Diguanylate_Cyclase"/>
</dbReference>
<dbReference type="InterPro" id="IPR000160">
    <property type="entry name" value="GGDEF_dom"/>
</dbReference>
<organism evidence="2">
    <name type="scientific">freshwater metagenome</name>
    <dbReference type="NCBI Taxonomy" id="449393"/>
    <lineage>
        <taxon>unclassified sequences</taxon>
        <taxon>metagenomes</taxon>
        <taxon>ecological metagenomes</taxon>
    </lineage>
</organism>
<dbReference type="EMBL" id="CAEZYE010000067">
    <property type="protein sequence ID" value="CAB4717424.1"/>
    <property type="molecule type" value="Genomic_DNA"/>
</dbReference>
<dbReference type="CDD" id="cd01949">
    <property type="entry name" value="GGDEF"/>
    <property type="match status" value="1"/>
</dbReference>
<dbReference type="Pfam" id="PF00990">
    <property type="entry name" value="GGDEF"/>
    <property type="match status" value="1"/>
</dbReference>
<dbReference type="GO" id="GO:0052621">
    <property type="term" value="F:diguanylate cyclase activity"/>
    <property type="evidence" value="ECO:0007669"/>
    <property type="project" value="TreeGrafter"/>
</dbReference>